<keyword evidence="2" id="KW-1185">Reference proteome</keyword>
<sequence length="198" mass="21618">MSGRRFGGGDVWRSLDDRKVLREGGEVGRVEVAIEGLECSLAGALVHADLCPETGVMHGVGRFSDSILEMAAINLEYFEIVDGGVFFENSPEILNKVVNSSVIKKGDILGKLLQPIIDVQSIGYFASIQVAQRDVILSCMETPCSNVVEVDMEIVPNNMEGLSWAKSVDLLNNHLSAKDVIAERNHIVDSKKESFLRA</sequence>
<comment type="caution">
    <text evidence="1">The sequence shown here is derived from an EMBL/GenBank/DDBJ whole genome shotgun (WGS) entry which is preliminary data.</text>
</comment>
<gene>
    <name evidence="1" type="ORF">V6N11_018765</name>
</gene>
<evidence type="ECO:0000313" key="1">
    <source>
        <dbReference type="EMBL" id="KAK9003869.1"/>
    </source>
</evidence>
<protein>
    <submittedName>
        <fullName evidence="1">Uncharacterized protein</fullName>
    </submittedName>
</protein>
<dbReference type="Proteomes" id="UP001396334">
    <property type="component" value="Unassembled WGS sequence"/>
</dbReference>
<dbReference type="EMBL" id="JBBPBN010000032">
    <property type="protein sequence ID" value="KAK9003869.1"/>
    <property type="molecule type" value="Genomic_DNA"/>
</dbReference>
<name>A0ABR2QT89_9ROSI</name>
<reference evidence="1 2" key="1">
    <citation type="journal article" date="2024" name="G3 (Bethesda)">
        <title>Genome assembly of Hibiscus sabdariffa L. provides insights into metabolisms of medicinal natural products.</title>
        <authorList>
            <person name="Kim T."/>
        </authorList>
    </citation>
    <scope>NUCLEOTIDE SEQUENCE [LARGE SCALE GENOMIC DNA]</scope>
    <source>
        <strain evidence="1">TK-2024</strain>
        <tissue evidence="1">Old leaves</tissue>
    </source>
</reference>
<organism evidence="1 2">
    <name type="scientific">Hibiscus sabdariffa</name>
    <name type="common">roselle</name>
    <dbReference type="NCBI Taxonomy" id="183260"/>
    <lineage>
        <taxon>Eukaryota</taxon>
        <taxon>Viridiplantae</taxon>
        <taxon>Streptophyta</taxon>
        <taxon>Embryophyta</taxon>
        <taxon>Tracheophyta</taxon>
        <taxon>Spermatophyta</taxon>
        <taxon>Magnoliopsida</taxon>
        <taxon>eudicotyledons</taxon>
        <taxon>Gunneridae</taxon>
        <taxon>Pentapetalae</taxon>
        <taxon>rosids</taxon>
        <taxon>malvids</taxon>
        <taxon>Malvales</taxon>
        <taxon>Malvaceae</taxon>
        <taxon>Malvoideae</taxon>
        <taxon>Hibiscus</taxon>
    </lineage>
</organism>
<accession>A0ABR2QT89</accession>
<evidence type="ECO:0000313" key="2">
    <source>
        <dbReference type="Proteomes" id="UP001396334"/>
    </source>
</evidence>
<proteinExistence type="predicted"/>